<evidence type="ECO:0000256" key="2">
    <source>
        <dbReference type="ARBA" id="ARBA00023125"/>
    </source>
</evidence>
<proteinExistence type="inferred from homology"/>
<dbReference type="PANTHER" id="PTHR30349">
    <property type="entry name" value="PHAGE INTEGRASE-RELATED"/>
    <property type="match status" value="1"/>
</dbReference>
<dbReference type="InterPro" id="IPR013762">
    <property type="entry name" value="Integrase-like_cat_sf"/>
</dbReference>
<name>A0AA37KNT2_9BACT</name>
<dbReference type="Pfam" id="PF00589">
    <property type="entry name" value="Phage_integrase"/>
    <property type="match status" value="1"/>
</dbReference>
<evidence type="ECO:0000256" key="3">
    <source>
        <dbReference type="ARBA" id="ARBA00023172"/>
    </source>
</evidence>
<dbReference type="Pfam" id="PF13102">
    <property type="entry name" value="Phage_int_SAM_5"/>
    <property type="match status" value="1"/>
</dbReference>
<evidence type="ECO:0000313" key="5">
    <source>
        <dbReference type="EMBL" id="GKI19412.1"/>
    </source>
</evidence>
<dbReference type="SUPFAM" id="SSF56349">
    <property type="entry name" value="DNA breaking-rejoining enzymes"/>
    <property type="match status" value="1"/>
</dbReference>
<comment type="caution">
    <text evidence="5">The sequence shown here is derived from an EMBL/GenBank/DDBJ whole genome shotgun (WGS) entry which is preliminary data.</text>
</comment>
<evidence type="ECO:0000256" key="1">
    <source>
        <dbReference type="ARBA" id="ARBA00008857"/>
    </source>
</evidence>
<dbReference type="InterPro" id="IPR025269">
    <property type="entry name" value="SAM-like_dom"/>
</dbReference>
<dbReference type="CDD" id="cd01185">
    <property type="entry name" value="INTN1_C_like"/>
    <property type="match status" value="1"/>
</dbReference>
<dbReference type="PANTHER" id="PTHR30349:SF64">
    <property type="entry name" value="PROPHAGE INTEGRASE INTD-RELATED"/>
    <property type="match status" value="1"/>
</dbReference>
<dbReference type="AlphaFoldDB" id="A0AA37KNT2"/>
<dbReference type="EMBL" id="BQOL01000001">
    <property type="protein sequence ID" value="GKI19412.1"/>
    <property type="molecule type" value="Genomic_DNA"/>
</dbReference>
<dbReference type="GO" id="GO:0015074">
    <property type="term" value="P:DNA integration"/>
    <property type="evidence" value="ECO:0007669"/>
    <property type="project" value="InterPro"/>
</dbReference>
<feature type="domain" description="Tyr recombinase" evidence="4">
    <location>
        <begin position="222"/>
        <end position="398"/>
    </location>
</feature>
<keyword evidence="2" id="KW-0238">DNA-binding</keyword>
<gene>
    <name evidence="5" type="ORF">CE91St16_23200</name>
</gene>
<reference evidence="5" key="1">
    <citation type="submission" date="2022-01" db="EMBL/GenBank/DDBJ databases">
        <title>Novel bile acid biosynthetic pathways are enriched in the microbiome of centenarians.</title>
        <authorList>
            <person name="Sato Y."/>
            <person name="Atarashi K."/>
            <person name="Plichta R.D."/>
            <person name="Arai Y."/>
            <person name="Sasajima S."/>
            <person name="Kearney M.S."/>
            <person name="Suda W."/>
            <person name="Takeshita K."/>
            <person name="Sasaki T."/>
            <person name="Okamoto S."/>
            <person name="Skelly N.A."/>
            <person name="Okamura Y."/>
            <person name="Vlamakis H."/>
            <person name="Li Y."/>
            <person name="Tanoue T."/>
            <person name="Takei H."/>
            <person name="Nittono H."/>
            <person name="Narushima S."/>
            <person name="Irie J."/>
            <person name="Itoh H."/>
            <person name="Moriya K."/>
            <person name="Sugiura Y."/>
            <person name="Suematsu M."/>
            <person name="Moritoki N."/>
            <person name="Shibata S."/>
            <person name="Littman R.D."/>
            <person name="Fischbach A.M."/>
            <person name="Uwamino Y."/>
            <person name="Inoue T."/>
            <person name="Honda A."/>
            <person name="Hattori M."/>
            <person name="Murai T."/>
            <person name="Xavier J.R."/>
            <person name="Hirose N."/>
            <person name="Honda K."/>
        </authorList>
    </citation>
    <scope>NUCLEOTIDE SEQUENCE</scope>
    <source>
        <strain evidence="5">CE91-St16</strain>
    </source>
</reference>
<comment type="similarity">
    <text evidence="1">Belongs to the 'phage' integrase family.</text>
</comment>
<dbReference type="InterPro" id="IPR035386">
    <property type="entry name" value="Arm-DNA-bind_5"/>
</dbReference>
<dbReference type="Pfam" id="PF17293">
    <property type="entry name" value="Arm-DNA-bind_5"/>
    <property type="match status" value="1"/>
</dbReference>
<dbReference type="GO" id="GO:0006310">
    <property type="term" value="P:DNA recombination"/>
    <property type="evidence" value="ECO:0007669"/>
    <property type="project" value="UniProtKB-KW"/>
</dbReference>
<dbReference type="InterPro" id="IPR011010">
    <property type="entry name" value="DNA_brk_join_enz"/>
</dbReference>
<accession>A0AA37KNT2</accession>
<protein>
    <submittedName>
        <fullName evidence="5">Tyrosine recombinase</fullName>
    </submittedName>
</protein>
<dbReference type="GO" id="GO:0003677">
    <property type="term" value="F:DNA binding"/>
    <property type="evidence" value="ECO:0007669"/>
    <property type="project" value="UniProtKB-KW"/>
</dbReference>
<organism evidence="5 6">
    <name type="scientific">Alistipes finegoldii</name>
    <dbReference type="NCBI Taxonomy" id="214856"/>
    <lineage>
        <taxon>Bacteria</taxon>
        <taxon>Pseudomonadati</taxon>
        <taxon>Bacteroidota</taxon>
        <taxon>Bacteroidia</taxon>
        <taxon>Bacteroidales</taxon>
        <taxon>Rikenellaceae</taxon>
        <taxon>Alistipes</taxon>
    </lineage>
</organism>
<sequence length="406" mass="46940">MCRRITFSVVFFCKKTKVNKKGKAPIYARITTSGQITEIHTQCQVEPQHWDQRLERCMLRDAVSMRINGIIASFRANILAAYDNFIKEGKEPNCFAIKQRLEHATGSSRMFLAEFSKYCDKRQAEVGVRITQLTANKYHRLLRYLTEYTKEQYKKEDLPLDAVTYEYIDGLNTFIQTAHQCKNNGAVNLLCCLKNFILYAIRNEWIEKNPFRYYKMKIDKTNVKVPLTKTELDTLIRKPMPNDRLDRIRDVFVFCSLTGLAFTDADNLRKEHITTDESGTMWIHKPREKTAVMSRVPLLPHPIDLLNKYAHDAELQIKGKLLPVPSNQKMNAYLKEIADLCNIPKNLTTHAARHTFATLAIEYGMPIDIIAKILGHTNTNMTRRYAKISEANISREMQRIGKALAI</sequence>
<dbReference type="Gene3D" id="1.10.150.130">
    <property type="match status" value="1"/>
</dbReference>
<dbReference type="RefSeq" id="WP_244076686.1">
    <property type="nucleotide sequence ID" value="NZ_AP025581.1"/>
</dbReference>
<dbReference type="InterPro" id="IPR002104">
    <property type="entry name" value="Integrase_catalytic"/>
</dbReference>
<dbReference type="Gene3D" id="1.10.443.10">
    <property type="entry name" value="Intergrase catalytic core"/>
    <property type="match status" value="1"/>
</dbReference>
<evidence type="ECO:0000259" key="4">
    <source>
        <dbReference type="PROSITE" id="PS51898"/>
    </source>
</evidence>
<dbReference type="Proteomes" id="UP001055105">
    <property type="component" value="Unassembled WGS sequence"/>
</dbReference>
<dbReference type="PROSITE" id="PS51898">
    <property type="entry name" value="TYR_RECOMBINASE"/>
    <property type="match status" value="1"/>
</dbReference>
<dbReference type="InterPro" id="IPR050090">
    <property type="entry name" value="Tyrosine_recombinase_XerCD"/>
</dbReference>
<dbReference type="InterPro" id="IPR010998">
    <property type="entry name" value="Integrase_recombinase_N"/>
</dbReference>
<keyword evidence="3" id="KW-0233">DNA recombination</keyword>
<evidence type="ECO:0000313" key="6">
    <source>
        <dbReference type="Proteomes" id="UP001055105"/>
    </source>
</evidence>